<accession>A0A6C0II70</accession>
<sequence length="186" mass="21947">MAHYKTAILFITWYYAIKTWCISFLSSCTHFIKHIRSYNENWLLFPGYALPQSHIVNPTQDNWVYNVSQKILMSKHSLCNVPCKLSWLSVKLVVLRSGRNDPIVREEYDMDPFFETFRVYASPDNCPTLHNLFISWCISTSHWFPTTNPIQFHLIDHLGEERIIPLTSTVSFDVRQNKLYDRISPK</sequence>
<name>A0A6C0II70_9ZZZZ</name>
<organism evidence="1">
    <name type="scientific">viral metagenome</name>
    <dbReference type="NCBI Taxonomy" id="1070528"/>
    <lineage>
        <taxon>unclassified sequences</taxon>
        <taxon>metagenomes</taxon>
        <taxon>organismal metagenomes</taxon>
    </lineage>
</organism>
<dbReference type="AlphaFoldDB" id="A0A6C0II70"/>
<proteinExistence type="predicted"/>
<reference evidence="1" key="1">
    <citation type="journal article" date="2020" name="Nature">
        <title>Giant virus diversity and host interactions through global metagenomics.</title>
        <authorList>
            <person name="Schulz F."/>
            <person name="Roux S."/>
            <person name="Paez-Espino D."/>
            <person name="Jungbluth S."/>
            <person name="Walsh D.A."/>
            <person name="Denef V.J."/>
            <person name="McMahon K.D."/>
            <person name="Konstantinidis K.T."/>
            <person name="Eloe-Fadrosh E.A."/>
            <person name="Kyrpides N.C."/>
            <person name="Woyke T."/>
        </authorList>
    </citation>
    <scope>NUCLEOTIDE SEQUENCE</scope>
    <source>
        <strain evidence="1">GVMAG-M-3300023184-88</strain>
    </source>
</reference>
<protein>
    <submittedName>
        <fullName evidence="1">Uncharacterized protein</fullName>
    </submittedName>
</protein>
<dbReference type="EMBL" id="MN740183">
    <property type="protein sequence ID" value="QHT92330.1"/>
    <property type="molecule type" value="Genomic_DNA"/>
</dbReference>
<evidence type="ECO:0000313" key="1">
    <source>
        <dbReference type="EMBL" id="QHT92330.1"/>
    </source>
</evidence>